<evidence type="ECO:0000256" key="1">
    <source>
        <dbReference type="ARBA" id="ARBA00003236"/>
    </source>
</evidence>
<evidence type="ECO:0000256" key="3">
    <source>
        <dbReference type="ARBA" id="ARBA00020071"/>
    </source>
</evidence>
<dbReference type="GO" id="GO:0005975">
    <property type="term" value="P:carbohydrate metabolic process"/>
    <property type="evidence" value="ECO:0007669"/>
    <property type="project" value="InterPro"/>
</dbReference>
<proteinExistence type="inferred from homology"/>
<feature type="domain" description="NodB homology" evidence="5">
    <location>
        <begin position="21"/>
        <end position="239"/>
    </location>
</feature>
<evidence type="ECO:0000259" key="5">
    <source>
        <dbReference type="PROSITE" id="PS51677"/>
    </source>
</evidence>
<organism evidence="6 7">
    <name type="scientific">Bosea caraganae</name>
    <dbReference type="NCBI Taxonomy" id="2763117"/>
    <lineage>
        <taxon>Bacteria</taxon>
        <taxon>Pseudomonadati</taxon>
        <taxon>Pseudomonadota</taxon>
        <taxon>Alphaproteobacteria</taxon>
        <taxon>Hyphomicrobiales</taxon>
        <taxon>Boseaceae</taxon>
        <taxon>Bosea</taxon>
    </lineage>
</organism>
<dbReference type="AlphaFoldDB" id="A0A370L1N2"/>
<dbReference type="EMBL" id="QQTP01000012">
    <property type="protein sequence ID" value="RDJ21447.1"/>
    <property type="molecule type" value="Genomic_DNA"/>
</dbReference>
<evidence type="ECO:0000313" key="7">
    <source>
        <dbReference type="Proteomes" id="UP000255207"/>
    </source>
</evidence>
<evidence type="ECO:0000313" key="6">
    <source>
        <dbReference type="EMBL" id="RDJ21447.1"/>
    </source>
</evidence>
<dbReference type="RefSeq" id="WP_114831195.1">
    <property type="nucleotide sequence ID" value="NZ_QQTO01000033.1"/>
</dbReference>
<comment type="similarity">
    <text evidence="2">Belongs to the polysaccharide deacetylase family.</text>
</comment>
<keyword evidence="7" id="KW-1185">Reference proteome</keyword>
<gene>
    <name evidence="6" type="ORF">DWE98_20650</name>
</gene>
<dbReference type="SUPFAM" id="SSF88713">
    <property type="entry name" value="Glycoside hydrolase/deacetylase"/>
    <property type="match status" value="1"/>
</dbReference>
<dbReference type="GO" id="GO:0016810">
    <property type="term" value="F:hydrolase activity, acting on carbon-nitrogen (but not peptide) bonds"/>
    <property type="evidence" value="ECO:0007669"/>
    <property type="project" value="InterPro"/>
</dbReference>
<sequence>MSLLLTVNVHGIGPEAATIPEAEIFGRDAHGRYTYRIGLSRVLDALRDYGLKATFFWPSSEAQRIPALLERCLKDGHELASNGRAFEDHSKLGADEDAVIEEAHDLLSRLAGTAPIGFRSPTGTLSERTIPILQRLGYRYDSSFLDDDAPYSLAQYGGAGMVELPISEGLTDATHFRRRVTQDRAEALLGEELTALLGVDGYACLTFHPRADIGIGRAARLPMLERLVRLAEKRGATPVLCRDAAEQTLTN</sequence>
<dbReference type="Proteomes" id="UP000255207">
    <property type="component" value="Unassembled WGS sequence"/>
</dbReference>
<dbReference type="Gene3D" id="3.20.20.370">
    <property type="entry name" value="Glycoside hydrolase/deacetylase"/>
    <property type="match status" value="1"/>
</dbReference>
<protein>
    <recommendedName>
        <fullName evidence="3">Chitooligosaccharide deacetylase</fullName>
    </recommendedName>
    <alternativeName>
        <fullName evidence="4">Nodulation protein B</fullName>
    </alternativeName>
</protein>
<dbReference type="OrthoDB" id="9784220at2"/>
<dbReference type="InterPro" id="IPR011330">
    <property type="entry name" value="Glyco_hydro/deAcase_b/a-brl"/>
</dbReference>
<evidence type="ECO:0000256" key="2">
    <source>
        <dbReference type="ARBA" id="ARBA00010973"/>
    </source>
</evidence>
<dbReference type="PANTHER" id="PTHR47561:SF1">
    <property type="entry name" value="POLYSACCHARIDE DEACETYLASE FAMILY PROTEIN (AFU_ORTHOLOGUE AFUA_6G05030)"/>
    <property type="match status" value="1"/>
</dbReference>
<reference evidence="7" key="1">
    <citation type="submission" date="2018-07" db="EMBL/GenBank/DDBJ databases">
        <authorList>
            <person name="Safronova V.I."/>
            <person name="Chirak E.R."/>
            <person name="Sazanova A.L."/>
        </authorList>
    </citation>
    <scope>NUCLEOTIDE SEQUENCE [LARGE SCALE GENOMIC DNA]</scope>
    <source>
        <strain evidence="7">RCAM04685</strain>
    </source>
</reference>
<evidence type="ECO:0000256" key="4">
    <source>
        <dbReference type="ARBA" id="ARBA00032976"/>
    </source>
</evidence>
<comment type="function">
    <text evidence="1">Is involved in generating a small heat-stable compound (Nod), an acylated oligomer of N-acetylglucosamine, that stimulates mitosis in various plant protoplasts.</text>
</comment>
<dbReference type="InterPro" id="IPR002509">
    <property type="entry name" value="NODB_dom"/>
</dbReference>
<dbReference type="PANTHER" id="PTHR47561">
    <property type="entry name" value="POLYSACCHARIDE DEACETYLASE FAMILY PROTEIN (AFU_ORTHOLOGUE AFUA_6G05030)"/>
    <property type="match status" value="1"/>
</dbReference>
<name>A0A370L1N2_9HYPH</name>
<dbReference type="Pfam" id="PF01522">
    <property type="entry name" value="Polysacc_deac_1"/>
    <property type="match status" value="1"/>
</dbReference>
<accession>A0A370L1N2</accession>
<dbReference type="PROSITE" id="PS51677">
    <property type="entry name" value="NODB"/>
    <property type="match status" value="1"/>
</dbReference>
<comment type="caution">
    <text evidence="6">The sequence shown here is derived from an EMBL/GenBank/DDBJ whole genome shotgun (WGS) entry which is preliminary data.</text>
</comment>